<evidence type="ECO:0000313" key="1">
    <source>
        <dbReference type="EMBL" id="MDQ0113821.1"/>
    </source>
</evidence>
<proteinExistence type="predicted"/>
<keyword evidence="2" id="KW-1185">Reference proteome</keyword>
<reference evidence="1 2" key="1">
    <citation type="submission" date="2023-07" db="EMBL/GenBank/DDBJ databases">
        <title>Sorghum-associated microbial communities from plants grown in Nebraska, USA.</title>
        <authorList>
            <person name="Schachtman D."/>
        </authorList>
    </citation>
    <scope>NUCLEOTIDE SEQUENCE [LARGE SCALE GENOMIC DNA]</scope>
    <source>
        <strain evidence="1 2">CC482</strain>
    </source>
</reference>
<comment type="caution">
    <text evidence="1">The sequence shown here is derived from an EMBL/GenBank/DDBJ whole genome shotgun (WGS) entry which is preliminary data.</text>
</comment>
<sequence>MNELIEQLDILFYSLQINQELVSGLNDTDNPDVSAQYRALNHIRESLSSQFYTNTRKIDELTLYMHDSQKAITGDFSNSGTVYPLHIENNAWKRLLHEPVNINFKQSVRAYVILRERLGL</sequence>
<name>A0ABT9U2G9_PAEHA</name>
<dbReference type="EMBL" id="JAUSSU010000006">
    <property type="protein sequence ID" value="MDQ0113821.1"/>
    <property type="molecule type" value="Genomic_DNA"/>
</dbReference>
<gene>
    <name evidence="1" type="ORF">J2T15_003264</name>
</gene>
<protein>
    <submittedName>
        <fullName evidence="1">Uncharacterized protein</fullName>
    </submittedName>
</protein>
<evidence type="ECO:0000313" key="2">
    <source>
        <dbReference type="Proteomes" id="UP001229346"/>
    </source>
</evidence>
<dbReference type="Proteomes" id="UP001229346">
    <property type="component" value="Unassembled WGS sequence"/>
</dbReference>
<accession>A0ABT9U2G9</accession>
<organism evidence="1 2">
    <name type="scientific">Paenibacillus harenae</name>
    <dbReference type="NCBI Taxonomy" id="306543"/>
    <lineage>
        <taxon>Bacteria</taxon>
        <taxon>Bacillati</taxon>
        <taxon>Bacillota</taxon>
        <taxon>Bacilli</taxon>
        <taxon>Bacillales</taxon>
        <taxon>Paenibacillaceae</taxon>
        <taxon>Paenibacillus</taxon>
    </lineage>
</organism>